<keyword evidence="7" id="KW-1185">Reference proteome</keyword>
<keyword evidence="2" id="KW-0722">Serine protease inhibitor</keyword>
<gene>
    <name evidence="6" type="ORF">V5799_013884</name>
</gene>
<dbReference type="EMBL" id="JARKHS020022328">
    <property type="protein sequence ID" value="KAK8769652.1"/>
    <property type="molecule type" value="Genomic_DNA"/>
</dbReference>
<dbReference type="AlphaFoldDB" id="A0AAQ4E4T5"/>
<dbReference type="PRINTS" id="PR00759">
    <property type="entry name" value="BASICPTASE"/>
</dbReference>
<keyword evidence="3" id="KW-1015">Disulfide bond</keyword>
<feature type="region of interest" description="Disordered" evidence="4">
    <location>
        <begin position="41"/>
        <end position="66"/>
    </location>
</feature>
<evidence type="ECO:0000313" key="6">
    <source>
        <dbReference type="EMBL" id="KAK8769652.1"/>
    </source>
</evidence>
<dbReference type="Gene3D" id="4.10.410.10">
    <property type="entry name" value="Pancreatic trypsin inhibitor Kunitz domain"/>
    <property type="match status" value="1"/>
</dbReference>
<evidence type="ECO:0000256" key="4">
    <source>
        <dbReference type="SAM" id="MobiDB-lite"/>
    </source>
</evidence>
<dbReference type="Pfam" id="PF00014">
    <property type="entry name" value="Kunitz_BPTI"/>
    <property type="match status" value="1"/>
</dbReference>
<comment type="caution">
    <text evidence="6">The sequence shown here is derived from an EMBL/GenBank/DDBJ whole genome shotgun (WGS) entry which is preliminary data.</text>
</comment>
<organism evidence="6 7">
    <name type="scientific">Amblyomma americanum</name>
    <name type="common">Lone star tick</name>
    <dbReference type="NCBI Taxonomy" id="6943"/>
    <lineage>
        <taxon>Eukaryota</taxon>
        <taxon>Metazoa</taxon>
        <taxon>Ecdysozoa</taxon>
        <taxon>Arthropoda</taxon>
        <taxon>Chelicerata</taxon>
        <taxon>Arachnida</taxon>
        <taxon>Acari</taxon>
        <taxon>Parasitiformes</taxon>
        <taxon>Ixodida</taxon>
        <taxon>Ixodoidea</taxon>
        <taxon>Ixodidae</taxon>
        <taxon>Amblyomminae</taxon>
        <taxon>Amblyomma</taxon>
    </lineage>
</organism>
<proteinExistence type="predicted"/>
<evidence type="ECO:0000256" key="3">
    <source>
        <dbReference type="ARBA" id="ARBA00023157"/>
    </source>
</evidence>
<reference evidence="6 7" key="1">
    <citation type="journal article" date="2023" name="Arcadia Sci">
        <title>De novo assembly of a long-read Amblyomma americanum tick genome.</title>
        <authorList>
            <person name="Chou S."/>
            <person name="Poskanzer K.E."/>
            <person name="Rollins M."/>
            <person name="Thuy-Boun P.S."/>
        </authorList>
    </citation>
    <scope>NUCLEOTIDE SEQUENCE [LARGE SCALE GENOMIC DNA]</scope>
    <source>
        <strain evidence="6">F_SG_1</strain>
        <tissue evidence="6">Salivary glands</tissue>
    </source>
</reference>
<dbReference type="PANTHER" id="PTHR10083">
    <property type="entry name" value="KUNITZ-TYPE PROTEASE INHIBITOR-RELATED"/>
    <property type="match status" value="1"/>
</dbReference>
<accession>A0AAQ4E4T5</accession>
<evidence type="ECO:0000256" key="2">
    <source>
        <dbReference type="ARBA" id="ARBA00022900"/>
    </source>
</evidence>
<name>A0AAQ4E4T5_AMBAM</name>
<feature type="domain" description="BPTI/Kunitz inhibitor" evidence="5">
    <location>
        <begin position="50"/>
        <end position="112"/>
    </location>
</feature>
<dbReference type="SUPFAM" id="SSF57362">
    <property type="entry name" value="BPTI-like"/>
    <property type="match status" value="1"/>
</dbReference>
<dbReference type="InterPro" id="IPR050098">
    <property type="entry name" value="TFPI/VKTCI-like"/>
</dbReference>
<dbReference type="PANTHER" id="PTHR10083:SF328">
    <property type="entry name" value="TISSUE FACTOR PATHWAY INHIBITOR"/>
    <property type="match status" value="1"/>
</dbReference>
<dbReference type="InterPro" id="IPR020901">
    <property type="entry name" value="Prtase_inh_Kunz-CS"/>
</dbReference>
<sequence length="117" mass="12762">MPHKVLGAVGNTLGTIAMKNYIIVAFLAAVILCALSADLPPSEDTETGDCNLNPRKGKPCQSDNPVLKRQKQKRVKMWYFNATTGNCSTFMYSGCGGNANRFPTEEMCLEICNPSKN</sequence>
<protein>
    <recommendedName>
        <fullName evidence="5">BPTI/Kunitz inhibitor domain-containing protein</fullName>
    </recommendedName>
</protein>
<dbReference type="PROSITE" id="PS50279">
    <property type="entry name" value="BPTI_KUNITZ_2"/>
    <property type="match status" value="1"/>
</dbReference>
<evidence type="ECO:0000259" key="5">
    <source>
        <dbReference type="PROSITE" id="PS50279"/>
    </source>
</evidence>
<dbReference type="GO" id="GO:0005615">
    <property type="term" value="C:extracellular space"/>
    <property type="evidence" value="ECO:0007669"/>
    <property type="project" value="TreeGrafter"/>
</dbReference>
<dbReference type="PROSITE" id="PS00280">
    <property type="entry name" value="BPTI_KUNITZ_1"/>
    <property type="match status" value="1"/>
</dbReference>
<keyword evidence="1" id="KW-0646">Protease inhibitor</keyword>
<dbReference type="InterPro" id="IPR036880">
    <property type="entry name" value="Kunitz_BPTI_sf"/>
</dbReference>
<dbReference type="Proteomes" id="UP001321473">
    <property type="component" value="Unassembled WGS sequence"/>
</dbReference>
<dbReference type="InterPro" id="IPR002223">
    <property type="entry name" value="Kunitz_BPTI"/>
</dbReference>
<dbReference type="SMART" id="SM00131">
    <property type="entry name" value="KU"/>
    <property type="match status" value="1"/>
</dbReference>
<evidence type="ECO:0000256" key="1">
    <source>
        <dbReference type="ARBA" id="ARBA00022690"/>
    </source>
</evidence>
<dbReference type="GO" id="GO:0004867">
    <property type="term" value="F:serine-type endopeptidase inhibitor activity"/>
    <property type="evidence" value="ECO:0007669"/>
    <property type="project" value="UniProtKB-KW"/>
</dbReference>
<evidence type="ECO:0000313" key="7">
    <source>
        <dbReference type="Proteomes" id="UP001321473"/>
    </source>
</evidence>